<keyword evidence="2" id="KW-0732">Signal</keyword>
<feature type="compositionally biased region" description="Basic and acidic residues" evidence="1">
    <location>
        <begin position="136"/>
        <end position="145"/>
    </location>
</feature>
<dbReference type="Proteomes" id="UP000324233">
    <property type="component" value="Chromosome"/>
</dbReference>
<feature type="signal peptide" evidence="2">
    <location>
        <begin position="1"/>
        <end position="23"/>
    </location>
</feature>
<dbReference type="KEGG" id="agv:OJF2_05960"/>
<dbReference type="RefSeq" id="WP_148591082.1">
    <property type="nucleotide sequence ID" value="NZ_CP042997.1"/>
</dbReference>
<accession>A0A5B9VW02</accession>
<evidence type="ECO:0000256" key="1">
    <source>
        <dbReference type="SAM" id="MobiDB-lite"/>
    </source>
</evidence>
<evidence type="ECO:0000313" key="3">
    <source>
        <dbReference type="EMBL" id="QEH32127.1"/>
    </source>
</evidence>
<gene>
    <name evidence="3" type="ORF">OJF2_05960</name>
</gene>
<feature type="region of interest" description="Disordered" evidence="1">
    <location>
        <begin position="77"/>
        <end position="145"/>
    </location>
</feature>
<reference evidence="3 4" key="1">
    <citation type="submission" date="2019-08" db="EMBL/GenBank/DDBJ databases">
        <title>Deep-cultivation of Planctomycetes and their phenomic and genomic characterization uncovers novel biology.</title>
        <authorList>
            <person name="Wiegand S."/>
            <person name="Jogler M."/>
            <person name="Boedeker C."/>
            <person name="Pinto D."/>
            <person name="Vollmers J."/>
            <person name="Rivas-Marin E."/>
            <person name="Kohn T."/>
            <person name="Peeters S.H."/>
            <person name="Heuer A."/>
            <person name="Rast P."/>
            <person name="Oberbeckmann S."/>
            <person name="Bunk B."/>
            <person name="Jeske O."/>
            <person name="Meyerdierks A."/>
            <person name="Storesund J.E."/>
            <person name="Kallscheuer N."/>
            <person name="Luecker S."/>
            <person name="Lage O.M."/>
            <person name="Pohl T."/>
            <person name="Merkel B.J."/>
            <person name="Hornburger P."/>
            <person name="Mueller R.-W."/>
            <person name="Bruemmer F."/>
            <person name="Labrenz M."/>
            <person name="Spormann A.M."/>
            <person name="Op den Camp H."/>
            <person name="Overmann J."/>
            <person name="Amann R."/>
            <person name="Jetten M.S.M."/>
            <person name="Mascher T."/>
            <person name="Medema M.H."/>
            <person name="Devos D.P."/>
            <person name="Kaster A.-K."/>
            <person name="Ovreas L."/>
            <person name="Rohde M."/>
            <person name="Galperin M.Y."/>
            <person name="Jogler C."/>
        </authorList>
    </citation>
    <scope>NUCLEOTIDE SEQUENCE [LARGE SCALE GENOMIC DNA]</scope>
    <source>
        <strain evidence="3 4">OJF2</strain>
    </source>
</reference>
<proteinExistence type="predicted"/>
<feature type="chain" id="PRO_5022801883" description="NHL repeat protein" evidence="2">
    <location>
        <begin position="24"/>
        <end position="145"/>
    </location>
</feature>
<keyword evidence="4" id="KW-1185">Reference proteome</keyword>
<protein>
    <recommendedName>
        <fullName evidence="5">NHL repeat protein</fullName>
    </recommendedName>
</protein>
<evidence type="ECO:0000313" key="4">
    <source>
        <dbReference type="Proteomes" id="UP000324233"/>
    </source>
</evidence>
<sequence precursor="true">MRRVARRLALLLGAALTSAAASARPGSGIVVDDGGRIFFVDTGAGVWIIDSRGRLARHGGEGFHWLAIDRRGGFAGRDMPRDAGGQLPVLGRDPTLIRGLRPPARRRGRSPGPGPARARRAGRRDDLRRRVGLRRPAPDRPVRRP</sequence>
<evidence type="ECO:0000256" key="2">
    <source>
        <dbReference type="SAM" id="SignalP"/>
    </source>
</evidence>
<evidence type="ECO:0008006" key="5">
    <source>
        <dbReference type="Google" id="ProtNLM"/>
    </source>
</evidence>
<dbReference type="EMBL" id="CP042997">
    <property type="protein sequence ID" value="QEH32127.1"/>
    <property type="molecule type" value="Genomic_DNA"/>
</dbReference>
<dbReference type="AlphaFoldDB" id="A0A5B9VW02"/>
<name>A0A5B9VW02_9BACT</name>
<organism evidence="3 4">
    <name type="scientific">Aquisphaera giovannonii</name>
    <dbReference type="NCBI Taxonomy" id="406548"/>
    <lineage>
        <taxon>Bacteria</taxon>
        <taxon>Pseudomonadati</taxon>
        <taxon>Planctomycetota</taxon>
        <taxon>Planctomycetia</taxon>
        <taxon>Isosphaerales</taxon>
        <taxon>Isosphaeraceae</taxon>
        <taxon>Aquisphaera</taxon>
    </lineage>
</organism>